<organism evidence="1 2">
    <name type="scientific">Shewanella avicenniae</name>
    <dbReference type="NCBI Taxonomy" id="2814294"/>
    <lineage>
        <taxon>Bacteria</taxon>
        <taxon>Pseudomonadati</taxon>
        <taxon>Pseudomonadota</taxon>
        <taxon>Gammaproteobacteria</taxon>
        <taxon>Alteromonadales</taxon>
        <taxon>Shewanellaceae</taxon>
        <taxon>Shewanella</taxon>
    </lineage>
</organism>
<evidence type="ECO:0000313" key="1">
    <source>
        <dbReference type="EMBL" id="QSX33840.1"/>
    </source>
</evidence>
<reference evidence="1 2" key="1">
    <citation type="submission" date="2021-03" db="EMBL/GenBank/DDBJ databases">
        <title>Novel species identification of genus Shewanella.</title>
        <authorList>
            <person name="Liu G."/>
            <person name="Zhang Q."/>
        </authorList>
    </citation>
    <scope>NUCLEOTIDE SEQUENCE [LARGE SCALE GENOMIC DNA]</scope>
    <source>
        <strain evidence="1 2">FJAT-51800</strain>
    </source>
</reference>
<accession>A0ABX7QSD7</accession>
<dbReference type="EMBL" id="CP071503">
    <property type="protein sequence ID" value="QSX33840.1"/>
    <property type="molecule type" value="Genomic_DNA"/>
</dbReference>
<evidence type="ECO:0000313" key="2">
    <source>
        <dbReference type="Proteomes" id="UP000662770"/>
    </source>
</evidence>
<name>A0ABX7QSD7_9GAMM</name>
<keyword evidence="2" id="KW-1185">Reference proteome</keyword>
<gene>
    <name evidence="1" type="ORF">JYB87_00875</name>
</gene>
<dbReference type="Proteomes" id="UP000662770">
    <property type="component" value="Chromosome"/>
</dbReference>
<dbReference type="RefSeq" id="WP_207355048.1">
    <property type="nucleotide sequence ID" value="NZ_CP071503.1"/>
</dbReference>
<sequence>MKVSELQNLFIEELKTLLPSWKFVKSYREFRKSENGVIWLFHISCVNHTSDFDAVGDVAVEFKSGKERICIVGAELGNIVGSGQHRFPVSNASEAKSSARELFEYFNQKGLPFLERFSNPEAVVDTLKRGGKEALLIIPLLDQHKEQIKQMSNRYGIVM</sequence>
<protein>
    <submittedName>
        <fullName evidence="1">Uncharacterized protein</fullName>
    </submittedName>
</protein>
<proteinExistence type="predicted"/>